<dbReference type="RefSeq" id="XP_044724097.1">
    <property type="nucleotide sequence ID" value="XM_044860464.1"/>
</dbReference>
<dbReference type="AlphaFoldDB" id="A0A9P8N6B1"/>
<feature type="region of interest" description="Disordered" evidence="1">
    <location>
        <begin position="225"/>
        <end position="249"/>
    </location>
</feature>
<evidence type="ECO:0000256" key="1">
    <source>
        <dbReference type="SAM" id="MobiDB-lite"/>
    </source>
</evidence>
<comment type="caution">
    <text evidence="2">The sequence shown here is derived from an EMBL/GenBank/DDBJ whole genome shotgun (WGS) entry which is preliminary data.</text>
</comment>
<evidence type="ECO:0000313" key="3">
    <source>
        <dbReference type="Proteomes" id="UP000824596"/>
    </source>
</evidence>
<sequence>MKHHLLIYSVKYWAKHIDDFHKTADSKEMCKEVDSFIRSRNFGTCVQLQSLFVQWRFSIWYIDWENGIYYTSEVEDRNKKKHFSRGLPSCYTDHDYGKPPFQEYNEAIAEWGYFLNSSYGPCAQDVQVLLLHERHEQEGMQVEAQRWTVKKLGHRHKLQTKKQILKITDEQLRLYTRPLQDREAGRATQAAITGCGGLLRIGHKVYAQDDAGLYRVLEMGDSRIARDDRPCDEADSSSSSSDSDDDEALDEANPIQSLGEVQGCSAMETQLDAQEDSEWSNSARASHSDGSTTDISDEMHDDEFWDDWGSEDEDMEFKDIDAATDESSASASSMISEWDGGPGDIPMHTDIHDLEFDLDGDNSDIPSAISTGAWADSDSNSQESEDGPGPLQEAETTVNRASDKRELVILFHDRSNNLARRVFRFAYRWAGQLFNSPPVIHPTHELAVWPLGRNEILFANFTKHTYFIRSLKCGAKDMCHISIQAKFSDCGRFLHLACLDGCLGSSSNSHPSHVHTKKASPALRGLYIRVSTYRLSQGKPSRSPPRLVHRASAPLDCHLLRQDDGQQLPASPLPYTFTWTADHLYAAESYRVLRVYRVPLHQVPGSDDVDGSKPAQVVFSNEAEIFLPKSADSRSVLFFPAPDGEADTKTTEKKAKRRTKSSTSTTKKKSDGDQVVATVIISSEVSLLAGVQPYVGPPQVVYLTAAEFGSWRRLCGDPRGSGEGDACAKTWKGGQLEARYEKFDHMQDCDIVPFFR</sequence>
<accession>A0A9P8N6B1</accession>
<dbReference type="GeneID" id="68351122"/>
<dbReference type="Proteomes" id="UP000824596">
    <property type="component" value="Unassembled WGS sequence"/>
</dbReference>
<name>A0A9P8N6B1_9HYPO</name>
<evidence type="ECO:0000313" key="2">
    <source>
        <dbReference type="EMBL" id="KAH0966584.1"/>
    </source>
</evidence>
<gene>
    <name evidence="2" type="ORF">HRG_01993</name>
</gene>
<feature type="region of interest" description="Disordered" evidence="1">
    <location>
        <begin position="355"/>
        <end position="398"/>
    </location>
</feature>
<dbReference type="OrthoDB" id="5092100at2759"/>
<feature type="compositionally biased region" description="Acidic residues" evidence="1">
    <location>
        <begin position="295"/>
        <end position="309"/>
    </location>
</feature>
<feature type="region of interest" description="Disordered" evidence="1">
    <location>
        <begin position="272"/>
        <end position="309"/>
    </location>
</feature>
<keyword evidence="3" id="KW-1185">Reference proteome</keyword>
<proteinExistence type="predicted"/>
<organism evidence="2 3">
    <name type="scientific">Hirsutella rhossiliensis</name>
    <dbReference type="NCBI Taxonomy" id="111463"/>
    <lineage>
        <taxon>Eukaryota</taxon>
        <taxon>Fungi</taxon>
        <taxon>Dikarya</taxon>
        <taxon>Ascomycota</taxon>
        <taxon>Pezizomycotina</taxon>
        <taxon>Sordariomycetes</taxon>
        <taxon>Hypocreomycetidae</taxon>
        <taxon>Hypocreales</taxon>
        <taxon>Ophiocordycipitaceae</taxon>
        <taxon>Hirsutella</taxon>
    </lineage>
</organism>
<feature type="compositionally biased region" description="Polar residues" evidence="1">
    <location>
        <begin position="279"/>
        <end position="294"/>
    </location>
</feature>
<dbReference type="EMBL" id="JAIZPD010000002">
    <property type="protein sequence ID" value="KAH0966584.1"/>
    <property type="molecule type" value="Genomic_DNA"/>
</dbReference>
<reference evidence="2" key="1">
    <citation type="submission" date="2021-09" db="EMBL/GenBank/DDBJ databases">
        <title>A high-quality genome of the endoparasitic fungus Hirsutella rhossiliensis with a comparison of Hirsutella genomes reveals transposable elements contributing to genome size variation.</title>
        <authorList>
            <person name="Lin R."/>
            <person name="Jiao Y."/>
            <person name="Sun X."/>
            <person name="Ling J."/>
            <person name="Xie B."/>
            <person name="Cheng X."/>
        </authorList>
    </citation>
    <scope>NUCLEOTIDE SEQUENCE</scope>
    <source>
        <strain evidence="2">HR02</strain>
    </source>
</reference>
<feature type="region of interest" description="Disordered" evidence="1">
    <location>
        <begin position="641"/>
        <end position="669"/>
    </location>
</feature>
<protein>
    <submittedName>
        <fullName evidence="2">Uncharacterized protein</fullName>
    </submittedName>
</protein>